<sequence>MAKFVFDVGQKREKRSAVRKRHREVEEVFNASRPVDAASDSEHAVQFPAVRKNTLAGAMGTSFGLQLRRLRVSSARFGSAIPFLADAGTGVEGARLGKNLTGGDWFHFDPWTAYQKGWVTGTSIVQIGGVGSGKSTTSKAACRRLIAQGRKIAVPSDPKGEWARVAETVPRHQVLELGLEGNRINPLEEGVKPASMDAREWASEVHSRRQQLLIAIISVMNSGRPMEPQQYTALDVALKRVVETGQVPTIRALIEKLRNPSEVDKHDVGTAGEALAHSLNRAVSGDLAGMFDQESTVKFDRDTQMIVISTRTLLNKPQNVRAVASACTSFWVDSVVRDENSGYWVIVSEEGWSEMRDPRAVELLDERQRLAGEFGLANWLIMHEITDLDMVGTADSPQRAQALGLLSKAQIKIVHKQSETAIGPTQAALRLSEREVETVLRLRQGQALWKVGDRAMVVETLITRPEWEVFNTSSKRAGV</sequence>
<dbReference type="STRING" id="1630135.DAD186_14210"/>
<dbReference type="EMBL" id="CP012117">
    <property type="protein sequence ID" value="ANP27971.1"/>
    <property type="molecule type" value="Genomic_DNA"/>
</dbReference>
<dbReference type="Proteomes" id="UP000092596">
    <property type="component" value="Chromosome"/>
</dbReference>
<dbReference type="PANTHER" id="PTHR30121:SF11">
    <property type="entry name" value="AAA+ ATPASE DOMAIN-CONTAINING PROTEIN"/>
    <property type="match status" value="1"/>
</dbReference>
<evidence type="ECO:0008006" key="3">
    <source>
        <dbReference type="Google" id="ProtNLM"/>
    </source>
</evidence>
<evidence type="ECO:0000313" key="1">
    <source>
        <dbReference type="EMBL" id="ANP27971.1"/>
    </source>
</evidence>
<dbReference type="PANTHER" id="PTHR30121">
    <property type="entry name" value="UNCHARACTERIZED PROTEIN YJGR-RELATED"/>
    <property type="match status" value="1"/>
</dbReference>
<dbReference type="PATRIC" id="fig|1630135.4.peg.1421"/>
<dbReference type="RefSeq" id="WP_065248057.1">
    <property type="nucleotide sequence ID" value="NZ_CP012117.1"/>
</dbReference>
<organism evidence="1 2">
    <name type="scientific">Dermabacter vaginalis</name>
    <dbReference type="NCBI Taxonomy" id="1630135"/>
    <lineage>
        <taxon>Bacteria</taxon>
        <taxon>Bacillati</taxon>
        <taxon>Actinomycetota</taxon>
        <taxon>Actinomycetes</taxon>
        <taxon>Micrococcales</taxon>
        <taxon>Dermabacteraceae</taxon>
        <taxon>Dermabacter</taxon>
    </lineage>
</organism>
<reference evidence="1 2" key="1">
    <citation type="submission" date="2015-06" db="EMBL/GenBank/DDBJ databases">
        <title>Investigation of pathophysiology for high-risk pregnancy and development of treatment modality based on it.</title>
        <authorList>
            <person name="Kim B.-C."/>
            <person name="Lim S."/>
        </authorList>
    </citation>
    <scope>NUCLEOTIDE SEQUENCE [LARGE SCALE GENOMIC DNA]</scope>
    <source>
        <strain evidence="1 2">AD1-86</strain>
    </source>
</reference>
<dbReference type="Gene3D" id="3.40.50.300">
    <property type="entry name" value="P-loop containing nucleotide triphosphate hydrolases"/>
    <property type="match status" value="2"/>
</dbReference>
<dbReference type="InterPro" id="IPR051162">
    <property type="entry name" value="T4SS_component"/>
</dbReference>
<evidence type="ECO:0000313" key="2">
    <source>
        <dbReference type="Proteomes" id="UP000092596"/>
    </source>
</evidence>
<accession>A0A1B0ZJ19</accession>
<dbReference type="AlphaFoldDB" id="A0A1B0ZJ19"/>
<dbReference type="SUPFAM" id="SSF52540">
    <property type="entry name" value="P-loop containing nucleoside triphosphate hydrolases"/>
    <property type="match status" value="1"/>
</dbReference>
<name>A0A1B0ZJ19_9MICO</name>
<dbReference type="InterPro" id="IPR027417">
    <property type="entry name" value="P-loop_NTPase"/>
</dbReference>
<gene>
    <name evidence="1" type="ORF">DAD186_14210</name>
</gene>
<protein>
    <recommendedName>
        <fullName evidence="3">ATP-binding protein</fullName>
    </recommendedName>
</protein>
<dbReference type="KEGG" id="dva:DAD186_14210"/>
<proteinExistence type="predicted"/>